<protein>
    <submittedName>
        <fullName evidence="2">Uncharacterized protein</fullName>
    </submittedName>
</protein>
<proteinExistence type="predicted"/>
<dbReference type="Proteomes" id="UP000247485">
    <property type="component" value="Unassembled WGS sequence"/>
</dbReference>
<gene>
    <name evidence="2" type="ORF">DET57_102363</name>
</gene>
<evidence type="ECO:0000313" key="3">
    <source>
        <dbReference type="Proteomes" id="UP000247485"/>
    </source>
</evidence>
<name>A0A318FZA6_KLEOX</name>
<keyword evidence="1" id="KW-0472">Membrane</keyword>
<sequence>MMEFFEPFVKFIQYCTDNGVIEAGTALLIVMCMIVFCLSLFKSEFIINMIHSIKNHRKNECLKILSNEHASAEQRLCAEFELSRLQNKELCGFDDVLSQRYCVDLATKYQNLVTISFFKKFHSSIVICNCFTVSIRTGVCLWGEWFIGVIYSIHLIIIAGLFIFLSALGNKELSFWKHAVLYLMAMGILCLCVVISKQFPSRLDIRLLEEIKRQETQQTN</sequence>
<dbReference type="RefSeq" id="WP_110272769.1">
    <property type="nucleotide sequence ID" value="NZ_QJJG01000002.1"/>
</dbReference>
<reference evidence="2 3" key="1">
    <citation type="submission" date="2018-05" db="EMBL/GenBank/DDBJ databases">
        <title>Freshwater and sediment microbial communities from various areas in North America, analyzing microbe dynamics in response to fracking.</title>
        <authorList>
            <person name="Lamendella R."/>
        </authorList>
    </citation>
    <scope>NUCLEOTIDE SEQUENCE [LARGE SCALE GENOMIC DNA]</scope>
    <source>
        <strain evidence="2 3">67</strain>
    </source>
</reference>
<evidence type="ECO:0000256" key="1">
    <source>
        <dbReference type="SAM" id="Phobius"/>
    </source>
</evidence>
<keyword evidence="1" id="KW-1133">Transmembrane helix</keyword>
<dbReference type="AlphaFoldDB" id="A0A318FZA6"/>
<feature type="transmembrane region" description="Helical" evidence="1">
    <location>
        <begin position="145"/>
        <end position="167"/>
    </location>
</feature>
<comment type="caution">
    <text evidence="2">The sequence shown here is derived from an EMBL/GenBank/DDBJ whole genome shotgun (WGS) entry which is preliminary data.</text>
</comment>
<dbReference type="EMBL" id="QJJG01000002">
    <property type="protein sequence ID" value="PXW48754.1"/>
    <property type="molecule type" value="Genomic_DNA"/>
</dbReference>
<feature type="transmembrane region" description="Helical" evidence="1">
    <location>
        <begin position="20"/>
        <end position="41"/>
    </location>
</feature>
<keyword evidence="1" id="KW-0812">Transmembrane</keyword>
<evidence type="ECO:0000313" key="2">
    <source>
        <dbReference type="EMBL" id="PXW48754.1"/>
    </source>
</evidence>
<accession>A0A318FZA6</accession>
<organism evidence="2 3">
    <name type="scientific">Klebsiella oxytoca</name>
    <dbReference type="NCBI Taxonomy" id="571"/>
    <lineage>
        <taxon>Bacteria</taxon>
        <taxon>Pseudomonadati</taxon>
        <taxon>Pseudomonadota</taxon>
        <taxon>Gammaproteobacteria</taxon>
        <taxon>Enterobacterales</taxon>
        <taxon>Enterobacteriaceae</taxon>
        <taxon>Klebsiella/Raoultella group</taxon>
        <taxon>Klebsiella</taxon>
    </lineage>
</organism>
<feature type="transmembrane region" description="Helical" evidence="1">
    <location>
        <begin position="179"/>
        <end position="196"/>
    </location>
</feature>